<keyword evidence="1" id="KW-0175">Coiled coil</keyword>
<dbReference type="OrthoDB" id="620544at2759"/>
<organism evidence="3 4">
    <name type="scientific">Cuscuta campestris</name>
    <dbReference type="NCBI Taxonomy" id="132261"/>
    <lineage>
        <taxon>Eukaryota</taxon>
        <taxon>Viridiplantae</taxon>
        <taxon>Streptophyta</taxon>
        <taxon>Embryophyta</taxon>
        <taxon>Tracheophyta</taxon>
        <taxon>Spermatophyta</taxon>
        <taxon>Magnoliopsida</taxon>
        <taxon>eudicotyledons</taxon>
        <taxon>Gunneridae</taxon>
        <taxon>Pentapetalae</taxon>
        <taxon>asterids</taxon>
        <taxon>lamiids</taxon>
        <taxon>Solanales</taxon>
        <taxon>Convolvulaceae</taxon>
        <taxon>Cuscuteae</taxon>
        <taxon>Cuscuta</taxon>
        <taxon>Cuscuta subgen. Grammica</taxon>
        <taxon>Cuscuta sect. Cleistogrammica</taxon>
    </lineage>
</organism>
<evidence type="ECO:0000256" key="2">
    <source>
        <dbReference type="SAM" id="MobiDB-lite"/>
    </source>
</evidence>
<evidence type="ECO:0000256" key="1">
    <source>
        <dbReference type="SAM" id="Coils"/>
    </source>
</evidence>
<dbReference type="AlphaFoldDB" id="A0A484LUC6"/>
<name>A0A484LUC6_9ASTE</name>
<dbReference type="PANTHER" id="PTHR48459:SF1">
    <property type="entry name" value="CUE DOMAIN-CONTAINING PROTEIN"/>
    <property type="match status" value="1"/>
</dbReference>
<reference evidence="3 4" key="1">
    <citation type="submission" date="2018-04" db="EMBL/GenBank/DDBJ databases">
        <authorList>
            <person name="Vogel A."/>
        </authorList>
    </citation>
    <scope>NUCLEOTIDE SEQUENCE [LARGE SCALE GENOMIC DNA]</scope>
</reference>
<protein>
    <recommendedName>
        <fullName evidence="5">CUE domain-containing protein</fullName>
    </recommendedName>
</protein>
<keyword evidence="4" id="KW-1185">Reference proteome</keyword>
<dbReference type="Proteomes" id="UP000595140">
    <property type="component" value="Unassembled WGS sequence"/>
</dbReference>
<accession>A0A484LUC6</accession>
<feature type="region of interest" description="Disordered" evidence="2">
    <location>
        <begin position="524"/>
        <end position="567"/>
    </location>
</feature>
<gene>
    <name evidence="3" type="ORF">CCAM_LOCUS21761</name>
</gene>
<evidence type="ECO:0008006" key="5">
    <source>
        <dbReference type="Google" id="ProtNLM"/>
    </source>
</evidence>
<dbReference type="PANTHER" id="PTHR48459">
    <property type="entry name" value="CUE DOMAIN-CONTAINING PROTEIN"/>
    <property type="match status" value="1"/>
</dbReference>
<evidence type="ECO:0000313" key="4">
    <source>
        <dbReference type="Proteomes" id="UP000595140"/>
    </source>
</evidence>
<sequence>MGFKKVYYALQEIFPEIDSWVLRAVSIEHRMDPDAAVEAVLMEVIPFFTERTVSFSVSSANSEAAVVNSSLVAVNFSETLLVDNRSQKMGSLNQKCDGFSSYDAIDGQCQLPNDAKGVHNTSENLISFAIGESSVQVDHNVSSELAVQFNDDKKFASIEIPEPFSLNVHEKCAFKNEESEDVFLECVGMPGVNIDGLPRNECSVTAHKHALSETLPGSDSLNFASPSIVHAHERCEELAVDPERQNGDPEEMGLKSSVNVAPDINVNGEVLDADLEFVPSSIVTLTRSSQSSSIDLLEDIISEAKSNKKTMFAAMESLICLMKEVDHQEKAVEQADEESAIGGHGILQRVDHLKEMLKHAKEANDMHAGEVYGEKAILATEVKELQSRLLNLADERDKSLAILDEMRQILEVRLDAAKRNREAAEYEKMQKEELARNALAEQELIMEKVVRESNILKQEAEENSKLQEFLVDRGRVVDMLQGEISVICQDVRLLKMKFDNGVPLSESFSSGQTSCILASSNSSLKTMTPEPAYQAAEPINSSDEHEELGSASQTRDGEHKDVTADDDWEIFDNQEFCT</sequence>
<evidence type="ECO:0000313" key="3">
    <source>
        <dbReference type="EMBL" id="VFQ79985.1"/>
    </source>
</evidence>
<proteinExistence type="predicted"/>
<dbReference type="EMBL" id="OOIL02002033">
    <property type="protein sequence ID" value="VFQ79985.1"/>
    <property type="molecule type" value="Genomic_DNA"/>
</dbReference>
<feature type="coiled-coil region" evidence="1">
    <location>
        <begin position="375"/>
        <end position="443"/>
    </location>
</feature>